<dbReference type="InterPro" id="IPR035969">
    <property type="entry name" value="Rab-GAP_TBC_sf"/>
</dbReference>
<dbReference type="PANTHER" id="PTHR47219">
    <property type="entry name" value="RAB GTPASE-ACTIVATING PROTEIN 1-LIKE"/>
    <property type="match status" value="1"/>
</dbReference>
<proteinExistence type="predicted"/>
<dbReference type="GO" id="GO:0005096">
    <property type="term" value="F:GTPase activator activity"/>
    <property type="evidence" value="ECO:0007669"/>
    <property type="project" value="TreeGrafter"/>
</dbReference>
<dbReference type="AlphaFoldDB" id="D8M701"/>
<organism evidence="2">
    <name type="scientific">Blastocystis hominis</name>
    <dbReference type="NCBI Taxonomy" id="12968"/>
    <lineage>
        <taxon>Eukaryota</taxon>
        <taxon>Sar</taxon>
        <taxon>Stramenopiles</taxon>
        <taxon>Bigyra</taxon>
        <taxon>Opalozoa</taxon>
        <taxon>Opalinata</taxon>
        <taxon>Blastocystidae</taxon>
        <taxon>Blastocystis</taxon>
    </lineage>
</organism>
<dbReference type="EMBL" id="FN668672">
    <property type="protein sequence ID" value="CBK23840.2"/>
    <property type="molecule type" value="Genomic_DNA"/>
</dbReference>
<gene>
    <name evidence="2" type="ORF">GSBLH_T00006688001</name>
</gene>
<dbReference type="GeneID" id="24922812"/>
<protein>
    <recommendedName>
        <fullName evidence="1">Rab-GAP TBC domain-containing protein</fullName>
    </recommendedName>
</protein>
<dbReference type="InParanoid" id="D8M701"/>
<name>D8M701_BLAHO</name>
<reference evidence="2" key="1">
    <citation type="submission" date="2010-02" db="EMBL/GenBank/DDBJ databases">
        <title>Sequencing and annotation of the Blastocystis hominis genome.</title>
        <authorList>
            <person name="Wincker P."/>
        </authorList>
    </citation>
    <scope>NUCLEOTIDE SEQUENCE</scope>
    <source>
        <strain evidence="2">Singapore isolate B</strain>
    </source>
</reference>
<dbReference type="RefSeq" id="XP_012897888.1">
    <property type="nucleotide sequence ID" value="XM_013042434.1"/>
</dbReference>
<feature type="domain" description="Rab-GAP TBC" evidence="1">
    <location>
        <begin position="1"/>
        <end position="59"/>
    </location>
</feature>
<dbReference type="InterPro" id="IPR050302">
    <property type="entry name" value="Rab_GAP_TBC_domain"/>
</dbReference>
<dbReference type="Proteomes" id="UP000008312">
    <property type="component" value="Unassembled WGS sequence"/>
</dbReference>
<evidence type="ECO:0000259" key="1">
    <source>
        <dbReference type="PROSITE" id="PS50086"/>
    </source>
</evidence>
<keyword evidence="3" id="KW-1185">Reference proteome</keyword>
<dbReference type="PANTHER" id="PTHR47219:SF20">
    <property type="entry name" value="TBC1 DOMAIN FAMILY MEMBER 2B"/>
    <property type="match status" value="1"/>
</dbReference>
<dbReference type="OrthoDB" id="294251at2759"/>
<dbReference type="Pfam" id="PF00566">
    <property type="entry name" value="RabGAP-TBC"/>
    <property type="match status" value="1"/>
</dbReference>
<dbReference type="PROSITE" id="PS50086">
    <property type="entry name" value="TBC_RABGAP"/>
    <property type="match status" value="1"/>
</dbReference>
<evidence type="ECO:0000313" key="2">
    <source>
        <dbReference type="EMBL" id="CBK23840.2"/>
    </source>
</evidence>
<dbReference type="OMA" id="IKTAYPP"/>
<evidence type="ECO:0000313" key="3">
    <source>
        <dbReference type="Proteomes" id="UP000008312"/>
    </source>
</evidence>
<sequence length="152" mass="17839">MQELFSEFAREEFPELVSRLESFDEHILSISLSWFMHWFIHTLPMMTVVRVWDVIFIEGDKALMRLALALVAINQENLMSVEDDSDLAVMFRQIGMLQFNADELIKTAYPPKGLIFSGRRILKVNHSVLNNLRQTKREKYDKKSKDIESDDE</sequence>
<dbReference type="GO" id="GO:0031267">
    <property type="term" value="F:small GTPase binding"/>
    <property type="evidence" value="ECO:0007669"/>
    <property type="project" value="TreeGrafter"/>
</dbReference>
<dbReference type="InterPro" id="IPR000195">
    <property type="entry name" value="Rab-GAP-TBC_dom"/>
</dbReference>
<accession>D8M701</accession>
<dbReference type="SUPFAM" id="SSF47923">
    <property type="entry name" value="Ypt/Rab-GAP domain of gyp1p"/>
    <property type="match status" value="1"/>
</dbReference>
<dbReference type="Gene3D" id="1.10.472.80">
    <property type="entry name" value="Ypt/Rab-GAP domain of gyp1p, domain 3"/>
    <property type="match status" value="1"/>
</dbReference>